<evidence type="ECO:0000256" key="1">
    <source>
        <dbReference type="ARBA" id="ARBA00022801"/>
    </source>
</evidence>
<reference evidence="3 4" key="1">
    <citation type="submission" date="2017-08" db="EMBL/GenBank/DDBJ databases">
        <title>Infants hospitalized years apart are colonized by the same room-sourced microbial strains.</title>
        <authorList>
            <person name="Brooks B."/>
            <person name="Olm M.R."/>
            <person name="Firek B.A."/>
            <person name="Baker R."/>
            <person name="Thomas B.C."/>
            <person name="Morowitz M.J."/>
            <person name="Banfield J.F."/>
        </authorList>
    </citation>
    <scope>NUCLEOTIDE SEQUENCE [LARGE SCALE GENOMIC DNA]</scope>
    <source>
        <strain evidence="3">S2_005_002_R2_34</strain>
    </source>
</reference>
<dbReference type="Gene3D" id="3.60.110.10">
    <property type="entry name" value="Carbon-nitrogen hydrolase"/>
    <property type="match status" value="1"/>
</dbReference>
<feature type="domain" description="CN hydrolase" evidence="2">
    <location>
        <begin position="5"/>
        <end position="252"/>
    </location>
</feature>
<accession>A0A2W5N500</accession>
<keyword evidence="1" id="KW-0378">Hydrolase</keyword>
<evidence type="ECO:0000313" key="4">
    <source>
        <dbReference type="Proteomes" id="UP000249185"/>
    </source>
</evidence>
<dbReference type="SUPFAM" id="SSF56317">
    <property type="entry name" value="Carbon-nitrogen hydrolase"/>
    <property type="match status" value="1"/>
</dbReference>
<sequence>MSAPFQVSAVQFGARLYAAVENRERIAELIRAEARAGSALIVLPELAVSGYGLDPEGLAGAAEPADGPTRTLLTALAEELGVVVACGFCERGPSGALFNAALLAAPGRAPALYRKLHLFDGEKAVFAPGDLGLVLAETHLGRIGLCVCYDLRFVEVARGLSLAGADILAVPTAWVGGFDKTPRDAMGRIGQVRGALAQANLDQLPMVCASQSGRDQGIRFLGSSMIADAFGDCLAGPLGEDETTAIRARLSLDEIRAARVRSPLVRPREDRRTDVYRITVSGQSF</sequence>
<dbReference type="AlphaFoldDB" id="A0A2W5N500"/>
<dbReference type="GO" id="GO:0050126">
    <property type="term" value="F:N-carbamoylputrescine amidase activity"/>
    <property type="evidence" value="ECO:0007669"/>
    <property type="project" value="TreeGrafter"/>
</dbReference>
<name>A0A2W5N500_RHOSU</name>
<evidence type="ECO:0000313" key="3">
    <source>
        <dbReference type="EMBL" id="PZQ48204.1"/>
    </source>
</evidence>
<dbReference type="GO" id="GO:0033388">
    <property type="term" value="P:putrescine biosynthetic process from arginine"/>
    <property type="evidence" value="ECO:0007669"/>
    <property type="project" value="TreeGrafter"/>
</dbReference>
<evidence type="ECO:0000259" key="2">
    <source>
        <dbReference type="PROSITE" id="PS50263"/>
    </source>
</evidence>
<organism evidence="3 4">
    <name type="scientific">Rhodovulum sulfidophilum</name>
    <name type="common">Rhodobacter sulfidophilus</name>
    <dbReference type="NCBI Taxonomy" id="35806"/>
    <lineage>
        <taxon>Bacteria</taxon>
        <taxon>Pseudomonadati</taxon>
        <taxon>Pseudomonadota</taxon>
        <taxon>Alphaproteobacteria</taxon>
        <taxon>Rhodobacterales</taxon>
        <taxon>Paracoccaceae</taxon>
        <taxon>Rhodovulum</taxon>
    </lineage>
</organism>
<dbReference type="PANTHER" id="PTHR43674:SF2">
    <property type="entry name" value="BETA-UREIDOPROPIONASE"/>
    <property type="match status" value="1"/>
</dbReference>
<dbReference type="InterPro" id="IPR003010">
    <property type="entry name" value="C-N_Hydrolase"/>
</dbReference>
<protein>
    <submittedName>
        <fullName evidence="3">Hydratase</fullName>
    </submittedName>
</protein>
<dbReference type="InterPro" id="IPR036526">
    <property type="entry name" value="C-N_Hydrolase_sf"/>
</dbReference>
<dbReference type="EMBL" id="QFPW01000013">
    <property type="protein sequence ID" value="PZQ48204.1"/>
    <property type="molecule type" value="Genomic_DNA"/>
</dbReference>
<dbReference type="PROSITE" id="PS50263">
    <property type="entry name" value="CN_HYDROLASE"/>
    <property type="match status" value="1"/>
</dbReference>
<gene>
    <name evidence="3" type="ORF">DI556_15400</name>
</gene>
<dbReference type="Proteomes" id="UP000249185">
    <property type="component" value="Unassembled WGS sequence"/>
</dbReference>
<dbReference type="InterPro" id="IPR050345">
    <property type="entry name" value="Aliph_Amidase/BUP"/>
</dbReference>
<dbReference type="PANTHER" id="PTHR43674">
    <property type="entry name" value="NITRILASE C965.09-RELATED"/>
    <property type="match status" value="1"/>
</dbReference>
<dbReference type="Pfam" id="PF00795">
    <property type="entry name" value="CN_hydrolase"/>
    <property type="match status" value="1"/>
</dbReference>
<comment type="caution">
    <text evidence="3">The sequence shown here is derived from an EMBL/GenBank/DDBJ whole genome shotgun (WGS) entry which is preliminary data.</text>
</comment>
<proteinExistence type="predicted"/>